<dbReference type="Proteomes" id="UP000479190">
    <property type="component" value="Unassembled WGS sequence"/>
</dbReference>
<organism evidence="1 2">
    <name type="scientific">Trichogramma brassicae</name>
    <dbReference type="NCBI Taxonomy" id="86971"/>
    <lineage>
        <taxon>Eukaryota</taxon>
        <taxon>Metazoa</taxon>
        <taxon>Ecdysozoa</taxon>
        <taxon>Arthropoda</taxon>
        <taxon>Hexapoda</taxon>
        <taxon>Insecta</taxon>
        <taxon>Pterygota</taxon>
        <taxon>Neoptera</taxon>
        <taxon>Endopterygota</taxon>
        <taxon>Hymenoptera</taxon>
        <taxon>Apocrita</taxon>
        <taxon>Proctotrupomorpha</taxon>
        <taxon>Chalcidoidea</taxon>
        <taxon>Trichogrammatidae</taxon>
        <taxon>Trichogramma</taxon>
    </lineage>
</organism>
<protein>
    <submittedName>
        <fullName evidence="1">Uncharacterized protein</fullName>
    </submittedName>
</protein>
<accession>A0A6H5I2E3</accession>
<reference evidence="1 2" key="1">
    <citation type="submission" date="2020-02" db="EMBL/GenBank/DDBJ databases">
        <authorList>
            <person name="Ferguson B K."/>
        </authorList>
    </citation>
    <scope>NUCLEOTIDE SEQUENCE [LARGE SCALE GENOMIC DNA]</scope>
</reference>
<dbReference type="AlphaFoldDB" id="A0A6H5I2E3"/>
<sequence length="67" mass="7270">MSPLFTPISIDATLLSFPPDLSCGIRDPRARSARATCLCVAYYRRVYNSGFADTVMTIGSASCSIFD</sequence>
<gene>
    <name evidence="1" type="ORF">TBRA_LOCUS2504</name>
</gene>
<evidence type="ECO:0000313" key="1">
    <source>
        <dbReference type="EMBL" id="CAB0030505.1"/>
    </source>
</evidence>
<name>A0A6H5I2E3_9HYME</name>
<proteinExistence type="predicted"/>
<keyword evidence="2" id="KW-1185">Reference proteome</keyword>
<dbReference type="EMBL" id="CADCXV010000491">
    <property type="protein sequence ID" value="CAB0030505.1"/>
    <property type="molecule type" value="Genomic_DNA"/>
</dbReference>
<evidence type="ECO:0000313" key="2">
    <source>
        <dbReference type="Proteomes" id="UP000479190"/>
    </source>
</evidence>